<feature type="domain" description="Zinc finger ZPR1-type" evidence="6">
    <location>
        <begin position="246"/>
        <end position="397"/>
    </location>
</feature>
<evidence type="ECO:0000313" key="7">
    <source>
        <dbReference type="EMBL" id="KAK5648906.1"/>
    </source>
</evidence>
<dbReference type="NCBIfam" id="TIGR00310">
    <property type="entry name" value="ZPR1_znf"/>
    <property type="match status" value="2"/>
</dbReference>
<evidence type="ECO:0000256" key="4">
    <source>
        <dbReference type="ARBA" id="ARBA00022771"/>
    </source>
</evidence>
<dbReference type="InterPro" id="IPR004457">
    <property type="entry name" value="Znf_ZPR1"/>
</dbReference>
<keyword evidence="2" id="KW-0479">Metal-binding</keyword>
<evidence type="ECO:0000313" key="8">
    <source>
        <dbReference type="Proteomes" id="UP001329430"/>
    </source>
</evidence>
<dbReference type="InterPro" id="IPR040141">
    <property type="entry name" value="ZPR1"/>
</dbReference>
<dbReference type="Proteomes" id="UP001329430">
    <property type="component" value="Chromosome 2"/>
</dbReference>
<evidence type="ECO:0000256" key="1">
    <source>
        <dbReference type="ARBA" id="ARBA00008354"/>
    </source>
</evidence>
<evidence type="ECO:0000256" key="5">
    <source>
        <dbReference type="ARBA" id="ARBA00022833"/>
    </source>
</evidence>
<dbReference type="FunFam" id="2.60.120.1040:FF:000003">
    <property type="entry name" value="Zinc finger protein zpr1"/>
    <property type="match status" value="1"/>
</dbReference>
<sequence length="433" mass="48676">MTAKQPIFRNLYTDDHDPETTEIESLCMNCQGNGITRLLLTKIPFYKEIVIMSFSCEECGYANNEIQPGGQIPAKGVQIVLQIETPCDLNRQVVKSDFASVTIVELEFEIPSKSHKGEVTTIESILDRSISDLEVDQHVRRIENGKLAQQIDDFIVKLKKLKEVETPFTFVVDDISGNSFIENPNAPLQDSQCAIKHYTRSKEQDHELGIFTKEEVGEKQDGLLYPIKEDDFTLEDLEGEVLQFGTNCNKCGSPCDTNMKLTKVVIMATVCDTCGNRTNEVKSGGGIEPCGVRIEVDVKNKTDLCRDLLKSETCHLQIPQLELEVGPNAIGGRFTTVEGLLIAIKEQLCENIFQDSQTPEDKIRFSSFLEQFDHIIQGKKMVTVILDDPAGNSYIQSLRDDGQPDDASRITKYERTFDQNEELGLNDIKTENY</sequence>
<dbReference type="SMART" id="SM00709">
    <property type="entry name" value="Zpr1"/>
    <property type="match status" value="2"/>
</dbReference>
<dbReference type="Pfam" id="PF03367">
    <property type="entry name" value="Zn_ribbon_ZPR1"/>
    <property type="match status" value="2"/>
</dbReference>
<name>A0AAN7ZUY6_9COLE</name>
<dbReference type="PANTHER" id="PTHR10876">
    <property type="entry name" value="ZINC FINGER PROTEIN ZPR1"/>
    <property type="match status" value="1"/>
</dbReference>
<comment type="similarity">
    <text evidence="1">Belongs to the ZPR1 family.</text>
</comment>
<proteinExistence type="inferred from homology"/>
<dbReference type="Gene3D" id="2.60.120.1040">
    <property type="entry name" value="ZPR1, A/B domain"/>
    <property type="match status" value="2"/>
</dbReference>
<reference evidence="7 8" key="1">
    <citation type="journal article" date="2024" name="Insects">
        <title>An Improved Chromosome-Level Genome Assembly of the Firefly Pyrocoelia pectoralis.</title>
        <authorList>
            <person name="Fu X."/>
            <person name="Meyer-Rochow V.B."/>
            <person name="Ballantyne L."/>
            <person name="Zhu X."/>
        </authorList>
    </citation>
    <scope>NUCLEOTIDE SEQUENCE [LARGE SCALE GENOMIC DNA]</scope>
    <source>
        <strain evidence="7">XCY_ONT2</strain>
    </source>
</reference>
<accession>A0AAN7ZUY6</accession>
<keyword evidence="8" id="KW-1185">Reference proteome</keyword>
<keyword evidence="3" id="KW-0677">Repeat</keyword>
<evidence type="ECO:0000256" key="2">
    <source>
        <dbReference type="ARBA" id="ARBA00022723"/>
    </source>
</evidence>
<dbReference type="Gene3D" id="2.20.25.420">
    <property type="entry name" value="ZPR1, zinc finger domain"/>
    <property type="match status" value="2"/>
</dbReference>
<feature type="domain" description="Zinc finger ZPR1-type" evidence="6">
    <location>
        <begin position="25"/>
        <end position="183"/>
    </location>
</feature>
<evidence type="ECO:0000259" key="6">
    <source>
        <dbReference type="SMART" id="SM00709"/>
    </source>
</evidence>
<dbReference type="GO" id="GO:0008270">
    <property type="term" value="F:zinc ion binding"/>
    <property type="evidence" value="ECO:0007669"/>
    <property type="project" value="UniProtKB-KW"/>
</dbReference>
<dbReference type="GO" id="GO:0005634">
    <property type="term" value="C:nucleus"/>
    <property type="evidence" value="ECO:0007669"/>
    <property type="project" value="TreeGrafter"/>
</dbReference>
<evidence type="ECO:0000256" key="3">
    <source>
        <dbReference type="ARBA" id="ARBA00022737"/>
    </source>
</evidence>
<keyword evidence="4" id="KW-0863">Zinc-finger</keyword>
<dbReference type="PANTHER" id="PTHR10876:SF0">
    <property type="entry name" value="ZINC FINGER PROTEIN ZPR1"/>
    <property type="match status" value="1"/>
</dbReference>
<dbReference type="EMBL" id="JAVRBK010000002">
    <property type="protein sequence ID" value="KAK5648906.1"/>
    <property type="molecule type" value="Genomic_DNA"/>
</dbReference>
<dbReference type="FunFam" id="2.60.120.1040:FF:000001">
    <property type="entry name" value="Zinc finger protein ZPR1"/>
    <property type="match status" value="1"/>
</dbReference>
<comment type="caution">
    <text evidence="7">The sequence shown here is derived from an EMBL/GenBank/DDBJ whole genome shotgun (WGS) entry which is preliminary data.</text>
</comment>
<organism evidence="7 8">
    <name type="scientific">Pyrocoelia pectoralis</name>
    <dbReference type="NCBI Taxonomy" id="417401"/>
    <lineage>
        <taxon>Eukaryota</taxon>
        <taxon>Metazoa</taxon>
        <taxon>Ecdysozoa</taxon>
        <taxon>Arthropoda</taxon>
        <taxon>Hexapoda</taxon>
        <taxon>Insecta</taxon>
        <taxon>Pterygota</taxon>
        <taxon>Neoptera</taxon>
        <taxon>Endopterygota</taxon>
        <taxon>Coleoptera</taxon>
        <taxon>Polyphaga</taxon>
        <taxon>Elateriformia</taxon>
        <taxon>Elateroidea</taxon>
        <taxon>Lampyridae</taxon>
        <taxon>Lampyrinae</taxon>
        <taxon>Pyrocoelia</taxon>
    </lineage>
</organism>
<keyword evidence="5" id="KW-0862">Zinc</keyword>
<dbReference type="FunFam" id="2.20.25.420:FF:000001">
    <property type="entry name" value="Zinc finger protein ZPR1"/>
    <property type="match status" value="1"/>
</dbReference>
<dbReference type="InterPro" id="IPR042451">
    <property type="entry name" value="ZPR1_A/B_dom"/>
</dbReference>
<gene>
    <name evidence="7" type="ORF">RI129_003798</name>
</gene>
<dbReference type="AlphaFoldDB" id="A0AAN7ZUY6"/>
<dbReference type="Pfam" id="PF22794">
    <property type="entry name" value="jr-ZPR1"/>
    <property type="match status" value="2"/>
</dbReference>
<protein>
    <recommendedName>
        <fullName evidence="6">Zinc finger ZPR1-type domain-containing protein</fullName>
    </recommendedName>
</protein>
<dbReference type="InterPro" id="IPR042452">
    <property type="entry name" value="ZPR1_Znf1/2"/>
</dbReference>
<dbReference type="InterPro" id="IPR056180">
    <property type="entry name" value="ZPR1_jr_dom"/>
</dbReference>